<keyword evidence="1" id="KW-1133">Transmembrane helix</keyword>
<evidence type="ECO:0000259" key="4">
    <source>
        <dbReference type="PROSITE" id="PS50887"/>
    </source>
</evidence>
<comment type="caution">
    <text evidence="5">The sequence shown here is derived from an EMBL/GenBank/DDBJ whole genome shotgun (WGS) entry which is preliminary data.</text>
</comment>
<name>A0A9W6IMZ5_9PROT</name>
<dbReference type="PROSITE" id="PS50883">
    <property type="entry name" value="EAL"/>
    <property type="match status" value="1"/>
</dbReference>
<evidence type="ECO:0000313" key="6">
    <source>
        <dbReference type="Proteomes" id="UP001143486"/>
    </source>
</evidence>
<dbReference type="Proteomes" id="UP001143486">
    <property type="component" value="Unassembled WGS sequence"/>
</dbReference>
<dbReference type="SUPFAM" id="SSF141868">
    <property type="entry name" value="EAL domain-like"/>
    <property type="match status" value="1"/>
</dbReference>
<dbReference type="CDD" id="cd01948">
    <property type="entry name" value="EAL"/>
    <property type="match status" value="1"/>
</dbReference>
<keyword evidence="1" id="KW-0812">Transmembrane</keyword>
<dbReference type="Gene3D" id="3.20.20.450">
    <property type="entry name" value="EAL domain"/>
    <property type="match status" value="1"/>
</dbReference>
<dbReference type="PANTHER" id="PTHR44757">
    <property type="entry name" value="DIGUANYLATE CYCLASE DGCP"/>
    <property type="match status" value="1"/>
</dbReference>
<gene>
    <name evidence="5" type="ORF">GCM10017621_28350</name>
</gene>
<feature type="transmembrane region" description="Helical" evidence="1">
    <location>
        <begin position="176"/>
        <end position="197"/>
    </location>
</feature>
<dbReference type="InterPro" id="IPR000160">
    <property type="entry name" value="GGDEF_dom"/>
</dbReference>
<keyword evidence="6" id="KW-1185">Reference proteome</keyword>
<evidence type="ECO:0000256" key="1">
    <source>
        <dbReference type="SAM" id="Phobius"/>
    </source>
</evidence>
<dbReference type="EMBL" id="BSFE01000010">
    <property type="protein sequence ID" value="GLK53327.1"/>
    <property type="molecule type" value="Genomic_DNA"/>
</dbReference>
<dbReference type="SUPFAM" id="SSF55785">
    <property type="entry name" value="PYP-like sensor domain (PAS domain)"/>
    <property type="match status" value="1"/>
</dbReference>
<feature type="domain" description="EAL" evidence="3">
    <location>
        <begin position="506"/>
        <end position="756"/>
    </location>
</feature>
<feature type="transmembrane region" description="Helical" evidence="1">
    <location>
        <begin position="152"/>
        <end position="170"/>
    </location>
</feature>
<feature type="transmembrane region" description="Helical" evidence="1">
    <location>
        <begin position="60"/>
        <end position="80"/>
    </location>
</feature>
<dbReference type="NCBIfam" id="TIGR00254">
    <property type="entry name" value="GGDEF"/>
    <property type="match status" value="1"/>
</dbReference>
<organism evidence="5 6">
    <name type="scientific">Maricaulis virginensis</name>
    <dbReference type="NCBI Taxonomy" id="144022"/>
    <lineage>
        <taxon>Bacteria</taxon>
        <taxon>Pseudomonadati</taxon>
        <taxon>Pseudomonadota</taxon>
        <taxon>Alphaproteobacteria</taxon>
        <taxon>Maricaulales</taxon>
        <taxon>Maricaulaceae</taxon>
        <taxon>Maricaulis</taxon>
    </lineage>
</organism>
<dbReference type="SMART" id="SM00052">
    <property type="entry name" value="EAL"/>
    <property type="match status" value="1"/>
</dbReference>
<dbReference type="InterPro" id="IPR029787">
    <property type="entry name" value="Nucleotide_cyclase"/>
</dbReference>
<dbReference type="Pfam" id="PF00990">
    <property type="entry name" value="GGDEF"/>
    <property type="match status" value="1"/>
</dbReference>
<dbReference type="CDD" id="cd01949">
    <property type="entry name" value="GGDEF"/>
    <property type="match status" value="1"/>
</dbReference>
<dbReference type="InterPro" id="IPR043128">
    <property type="entry name" value="Rev_trsase/Diguanyl_cyclase"/>
</dbReference>
<dbReference type="InterPro" id="IPR001633">
    <property type="entry name" value="EAL_dom"/>
</dbReference>
<dbReference type="PROSITE" id="PS50113">
    <property type="entry name" value="PAC"/>
    <property type="match status" value="1"/>
</dbReference>
<proteinExistence type="predicted"/>
<dbReference type="Pfam" id="PF00563">
    <property type="entry name" value="EAL"/>
    <property type="match status" value="1"/>
</dbReference>
<dbReference type="InterPro" id="IPR035965">
    <property type="entry name" value="PAS-like_dom_sf"/>
</dbReference>
<dbReference type="RefSeq" id="WP_271187680.1">
    <property type="nucleotide sequence ID" value="NZ_BSFE01000010.1"/>
</dbReference>
<sequence length="767" mass="84430">MFKRLGEYLFAPVPVPQDVAGWVRARQLDAFRRFSPVAAGANIANAVLVAGVMIQSSYMWSGLFWAFAITAPNLFLLYGWMRYRRRPPRAAASERSISRNLRDSSILALVWAAFPILFYNSMSGSFQAAVVAVTVGMLCGGAFMLSSLPRAAMAWIGIITAGSLVALFRNPDPVELYVAALLLVYSGVLAQSVRWSYSEFVRRLLGERVAKQQTELIGLLLHDFEEAASDWLWRTDTSGRIRSGLPRFDPDNIRPDDQPAPALLSLFEQDGAASELAHLMASEEAFSDRELRLKGDGTVRWVSLTGKPRYEDGRFAGYQGVASDITATRESAEKIEYLASHDTLTGLANRATLSALLDQRMQLPDGRTSLLLLDLDRFKVINDTMGHGVGDRVLVTVASRLRHVVGQAGTVCRMGGDEFAIVLTDPCREAQYIGRQIVDAIELPITIDDAVVDCSTCIGIRQLGAGDTCVQAVLSQADLALYRAKASGQGNVVEFDRTMDIEAQALMQMERDLRAAIDNDQIHLLYQPLIDIDRNRTTGCEALLRWSHPEHGNVPPDRFIDLAERSGLIVPMGEWVIRSVVEAAAQIDPGICIAINVSPVQLRNPDLPGVFVEALTRHGVDPGRIEVEITESVLLADTDANLSILRKLRDIGLKISLDDFGTGYSSFSYLRKFAFDKLKIDRSFVEPLDREPQSISIVGSINALARALQMTTVAEGVETERQFEAVRIIGCDQAQGYLFARPLTLDALVAHVETERREGAVQMSRAG</sequence>
<dbReference type="PANTHER" id="PTHR44757:SF2">
    <property type="entry name" value="BIOFILM ARCHITECTURE MAINTENANCE PROTEIN MBAA"/>
    <property type="match status" value="1"/>
</dbReference>
<feature type="domain" description="GGDEF" evidence="4">
    <location>
        <begin position="366"/>
        <end position="497"/>
    </location>
</feature>
<evidence type="ECO:0000259" key="2">
    <source>
        <dbReference type="PROSITE" id="PS50113"/>
    </source>
</evidence>
<dbReference type="Gene3D" id="3.30.450.20">
    <property type="entry name" value="PAS domain"/>
    <property type="match status" value="1"/>
</dbReference>
<feature type="domain" description="PAC" evidence="2">
    <location>
        <begin position="284"/>
        <end position="337"/>
    </location>
</feature>
<dbReference type="PROSITE" id="PS50887">
    <property type="entry name" value="GGDEF"/>
    <property type="match status" value="1"/>
</dbReference>
<feature type="transmembrane region" description="Helical" evidence="1">
    <location>
        <begin position="34"/>
        <end position="54"/>
    </location>
</feature>
<dbReference type="Gene3D" id="3.30.70.270">
    <property type="match status" value="1"/>
</dbReference>
<protein>
    <submittedName>
        <fullName evidence="5">GGDEF domain-containing protein</fullName>
    </submittedName>
</protein>
<dbReference type="InterPro" id="IPR035919">
    <property type="entry name" value="EAL_sf"/>
</dbReference>
<keyword evidence="1" id="KW-0472">Membrane</keyword>
<dbReference type="InterPro" id="IPR000700">
    <property type="entry name" value="PAS-assoc_C"/>
</dbReference>
<dbReference type="AlphaFoldDB" id="A0A9W6IMZ5"/>
<accession>A0A9W6IMZ5</accession>
<dbReference type="SMART" id="SM00267">
    <property type="entry name" value="GGDEF"/>
    <property type="match status" value="1"/>
</dbReference>
<dbReference type="InterPro" id="IPR052155">
    <property type="entry name" value="Biofilm_reg_signaling"/>
</dbReference>
<reference evidence="5" key="2">
    <citation type="submission" date="2023-01" db="EMBL/GenBank/DDBJ databases">
        <authorList>
            <person name="Sun Q."/>
            <person name="Evtushenko L."/>
        </authorList>
    </citation>
    <scope>NUCLEOTIDE SEQUENCE</scope>
    <source>
        <strain evidence="5">VKM B-1513</strain>
    </source>
</reference>
<evidence type="ECO:0000259" key="3">
    <source>
        <dbReference type="PROSITE" id="PS50883"/>
    </source>
</evidence>
<dbReference type="SUPFAM" id="SSF55073">
    <property type="entry name" value="Nucleotide cyclase"/>
    <property type="match status" value="1"/>
</dbReference>
<evidence type="ECO:0000313" key="5">
    <source>
        <dbReference type="EMBL" id="GLK53327.1"/>
    </source>
</evidence>
<reference evidence="5" key="1">
    <citation type="journal article" date="2014" name="Int. J. Syst. Evol. Microbiol.">
        <title>Complete genome sequence of Corynebacterium casei LMG S-19264T (=DSM 44701T), isolated from a smear-ripened cheese.</title>
        <authorList>
            <consortium name="US DOE Joint Genome Institute (JGI-PGF)"/>
            <person name="Walter F."/>
            <person name="Albersmeier A."/>
            <person name="Kalinowski J."/>
            <person name="Ruckert C."/>
        </authorList>
    </citation>
    <scope>NUCLEOTIDE SEQUENCE</scope>
    <source>
        <strain evidence="5">VKM B-1513</strain>
    </source>
</reference>